<organism evidence="2 3">
    <name type="scientific">Halapricum salinum</name>
    <dbReference type="NCBI Taxonomy" id="1457250"/>
    <lineage>
        <taxon>Archaea</taxon>
        <taxon>Methanobacteriati</taxon>
        <taxon>Methanobacteriota</taxon>
        <taxon>Stenosarchaea group</taxon>
        <taxon>Halobacteria</taxon>
        <taxon>Halobacteriales</taxon>
        <taxon>Haloarculaceae</taxon>
        <taxon>Halapricum</taxon>
    </lineage>
</organism>
<accession>A0A4D6HE50</accession>
<evidence type="ECO:0000313" key="2">
    <source>
        <dbReference type="EMBL" id="QCC51448.1"/>
    </source>
</evidence>
<evidence type="ECO:0000259" key="1">
    <source>
        <dbReference type="Pfam" id="PF26417"/>
    </source>
</evidence>
<evidence type="ECO:0000313" key="3">
    <source>
        <dbReference type="Proteomes" id="UP000296706"/>
    </source>
</evidence>
<dbReference type="EMBL" id="CP031310">
    <property type="protein sequence ID" value="QCC51448.1"/>
    <property type="molecule type" value="Genomic_DNA"/>
</dbReference>
<dbReference type="Proteomes" id="UP000296706">
    <property type="component" value="Chromosome"/>
</dbReference>
<dbReference type="AlphaFoldDB" id="A0A4D6HE50"/>
<sequence>MKDSKLAVQESIDRGLIEDIPQILQIALGEGAGVCQVCGTLLREGRRVAVYAFRACRHTPWQTGQLRCVDHPPSLHSLATVGVREVVAEGRVGRCVDQALQTEWPVLLEPEIREVSPWRSDAVLDVSEFDVAPRTRPTTSSPSTMRARCRWCGPDEAMTTSGGEWR</sequence>
<dbReference type="KEGG" id="hsn:DV733_09430"/>
<reference evidence="2 3" key="1">
    <citation type="journal article" date="2019" name="Nat. Commun.">
        <title>A new type of DNA phosphorothioation-based antiviral system in archaea.</title>
        <authorList>
            <person name="Xiong L."/>
            <person name="Liu S."/>
            <person name="Chen S."/>
            <person name="Xiao Y."/>
            <person name="Zhu B."/>
            <person name="Gao Y."/>
            <person name="Zhang Y."/>
            <person name="Chen B."/>
            <person name="Luo J."/>
            <person name="Deng Z."/>
            <person name="Chen X."/>
            <person name="Wang L."/>
            <person name="Chen S."/>
        </authorList>
    </citation>
    <scope>NUCLEOTIDE SEQUENCE [LARGE SCALE GENOMIC DNA]</scope>
    <source>
        <strain evidence="2 3">CBA1105</strain>
    </source>
</reference>
<proteinExistence type="predicted"/>
<dbReference type="Pfam" id="PF26417">
    <property type="entry name" value="DUF8112"/>
    <property type="match status" value="1"/>
</dbReference>
<gene>
    <name evidence="2" type="ORF">DV733_09430</name>
</gene>
<name>A0A4D6HE50_9EURY</name>
<keyword evidence="3" id="KW-1185">Reference proteome</keyword>
<feature type="domain" description="DUF8112" evidence="1">
    <location>
        <begin position="12"/>
        <end position="117"/>
    </location>
</feature>
<dbReference type="InterPro" id="IPR058425">
    <property type="entry name" value="DUF8112"/>
</dbReference>
<protein>
    <recommendedName>
        <fullName evidence="1">DUF8112 domain-containing protein</fullName>
    </recommendedName>
</protein>